<dbReference type="FunFam" id="1.10.3720.10:FF:000002">
    <property type="entry name" value="D-methionine ABC transporter permease MetI"/>
    <property type="match status" value="1"/>
</dbReference>
<feature type="transmembrane region" description="Helical" evidence="8">
    <location>
        <begin position="103"/>
        <end position="126"/>
    </location>
</feature>
<evidence type="ECO:0000256" key="4">
    <source>
        <dbReference type="ARBA" id="ARBA00022475"/>
    </source>
</evidence>
<dbReference type="GO" id="GO:0005886">
    <property type="term" value="C:plasma membrane"/>
    <property type="evidence" value="ECO:0007669"/>
    <property type="project" value="UniProtKB-SubCell"/>
</dbReference>
<feature type="transmembrane region" description="Helical" evidence="8">
    <location>
        <begin position="73"/>
        <end position="97"/>
    </location>
</feature>
<evidence type="ECO:0000256" key="5">
    <source>
        <dbReference type="ARBA" id="ARBA00022692"/>
    </source>
</evidence>
<evidence type="ECO:0000256" key="2">
    <source>
        <dbReference type="ARBA" id="ARBA00007069"/>
    </source>
</evidence>
<evidence type="ECO:0000259" key="9">
    <source>
        <dbReference type="PROSITE" id="PS50928"/>
    </source>
</evidence>
<keyword evidence="11" id="KW-1185">Reference proteome</keyword>
<dbReference type="Gene3D" id="1.10.3720.10">
    <property type="entry name" value="MetI-like"/>
    <property type="match status" value="1"/>
</dbReference>
<keyword evidence="7 8" id="KW-0472">Membrane</keyword>
<dbReference type="CDD" id="cd06261">
    <property type="entry name" value="TM_PBP2"/>
    <property type="match status" value="1"/>
</dbReference>
<feature type="transmembrane region" description="Helical" evidence="8">
    <location>
        <begin position="209"/>
        <end position="232"/>
    </location>
</feature>
<dbReference type="InterPro" id="IPR035906">
    <property type="entry name" value="MetI-like_sf"/>
</dbReference>
<evidence type="ECO:0000256" key="7">
    <source>
        <dbReference type="ARBA" id="ARBA00023136"/>
    </source>
</evidence>
<feature type="transmembrane region" description="Helical" evidence="8">
    <location>
        <begin position="40"/>
        <end position="61"/>
    </location>
</feature>
<protein>
    <submittedName>
        <fullName evidence="10">D-methionine transport system permease protein</fullName>
    </submittedName>
</protein>
<proteinExistence type="inferred from homology"/>
<evidence type="ECO:0000313" key="11">
    <source>
        <dbReference type="Proteomes" id="UP000199355"/>
    </source>
</evidence>
<dbReference type="Pfam" id="PF00528">
    <property type="entry name" value="BPD_transp_1"/>
    <property type="match status" value="1"/>
</dbReference>
<dbReference type="OrthoDB" id="5322475at2"/>
<dbReference type="PANTHER" id="PTHR30450">
    <property type="entry name" value="ABC TRANSPORTER PERMEASE"/>
    <property type="match status" value="1"/>
</dbReference>
<evidence type="ECO:0000313" key="10">
    <source>
        <dbReference type="EMBL" id="SDF26351.1"/>
    </source>
</evidence>
<dbReference type="RefSeq" id="WP_092152838.1">
    <property type="nucleotide sequence ID" value="NZ_FNBX01000003.1"/>
</dbReference>
<dbReference type="PANTHER" id="PTHR30450:SF1">
    <property type="entry name" value="D-METHIONINE TRANSPORT SYSTEM PERMEASE PROTEIN METI-RELATED"/>
    <property type="match status" value="1"/>
</dbReference>
<organism evidence="10 11">
    <name type="scientific">Desulfovibrio legallii</name>
    <dbReference type="NCBI Taxonomy" id="571438"/>
    <lineage>
        <taxon>Bacteria</taxon>
        <taxon>Pseudomonadati</taxon>
        <taxon>Thermodesulfobacteriota</taxon>
        <taxon>Desulfovibrionia</taxon>
        <taxon>Desulfovibrionales</taxon>
        <taxon>Desulfovibrionaceae</taxon>
        <taxon>Desulfovibrio</taxon>
    </lineage>
</organism>
<evidence type="ECO:0000256" key="1">
    <source>
        <dbReference type="ARBA" id="ARBA00004651"/>
    </source>
</evidence>
<keyword evidence="4" id="KW-1003">Cell membrane</keyword>
<evidence type="ECO:0000256" key="6">
    <source>
        <dbReference type="ARBA" id="ARBA00022989"/>
    </source>
</evidence>
<dbReference type="InterPro" id="IPR000515">
    <property type="entry name" value="MetI-like"/>
</dbReference>
<feature type="domain" description="ABC transmembrane type-1" evidence="9">
    <location>
        <begin position="33"/>
        <end position="228"/>
    </location>
</feature>
<comment type="similarity">
    <text evidence="2">Belongs to the binding-protein-dependent transport system permease family. CysTW subfamily.</text>
</comment>
<dbReference type="Proteomes" id="UP000199355">
    <property type="component" value="Unassembled WGS sequence"/>
</dbReference>
<dbReference type="AlphaFoldDB" id="A0A1G7JN90"/>
<keyword evidence="3 8" id="KW-0813">Transport</keyword>
<evidence type="ECO:0000256" key="3">
    <source>
        <dbReference type="ARBA" id="ARBA00022448"/>
    </source>
</evidence>
<feature type="transmembrane region" description="Helical" evidence="8">
    <location>
        <begin position="167"/>
        <end position="189"/>
    </location>
</feature>
<sequence>MTEQLAGMGAAAQVFWPLWERLLDKWPEIVAATWETLQMVLLSTVFSLASGFLLAILMIVTNPFMNLRPCRPVYQAVDFVVNLLRSFPFIILLIAIIPFTRLVVGTSIGSAAAIVPLTVAAAPFVARLIEGCFLEVDKGVIEAARSFGASNGQIIFRVLLPEALPSIVLNVAVIAITLLGYSAMAGTVGGGGLGDLAVKYGYNRFQVDIMVYSVVILCVLVLVIQGLCNLLYKLLR</sequence>
<comment type="subcellular location">
    <subcellularLocation>
        <location evidence="1 8">Cell membrane</location>
        <topology evidence="1 8">Multi-pass membrane protein</topology>
    </subcellularLocation>
</comment>
<dbReference type="SUPFAM" id="SSF161098">
    <property type="entry name" value="MetI-like"/>
    <property type="match status" value="1"/>
</dbReference>
<gene>
    <name evidence="10" type="ORF">SAMN05192586_10378</name>
</gene>
<dbReference type="GO" id="GO:0048473">
    <property type="term" value="P:D-methionine transmembrane transport"/>
    <property type="evidence" value="ECO:0007669"/>
    <property type="project" value="TreeGrafter"/>
</dbReference>
<dbReference type="STRING" id="571438.SAMN05192586_10378"/>
<evidence type="ECO:0000256" key="8">
    <source>
        <dbReference type="RuleBase" id="RU363032"/>
    </source>
</evidence>
<dbReference type="InterPro" id="IPR051322">
    <property type="entry name" value="AA_ABC_Transporter_Permease"/>
</dbReference>
<keyword evidence="5 8" id="KW-0812">Transmembrane</keyword>
<accession>A0A1G7JN90</accession>
<dbReference type="EMBL" id="FNBX01000003">
    <property type="protein sequence ID" value="SDF26351.1"/>
    <property type="molecule type" value="Genomic_DNA"/>
</dbReference>
<reference evidence="11" key="1">
    <citation type="submission" date="2016-10" db="EMBL/GenBank/DDBJ databases">
        <authorList>
            <person name="Varghese N."/>
            <person name="Submissions S."/>
        </authorList>
    </citation>
    <scope>NUCLEOTIDE SEQUENCE [LARGE SCALE GENOMIC DNA]</scope>
    <source>
        <strain evidence="11">KHC7</strain>
    </source>
</reference>
<name>A0A1G7JN90_9BACT</name>
<keyword evidence="6 8" id="KW-1133">Transmembrane helix</keyword>
<dbReference type="PROSITE" id="PS50928">
    <property type="entry name" value="ABC_TM1"/>
    <property type="match status" value="1"/>
</dbReference>